<evidence type="ECO:0000313" key="3">
    <source>
        <dbReference type="Proteomes" id="UP000580839"/>
    </source>
</evidence>
<protein>
    <submittedName>
        <fullName evidence="2">Uncharacterized protein</fullName>
    </submittedName>
</protein>
<comment type="caution">
    <text evidence="2">The sequence shown here is derived from an EMBL/GenBank/DDBJ whole genome shotgun (WGS) entry which is preliminary data.</text>
</comment>
<sequence>MKILSARFWFAGLLALVACLALMAASTPTTSIKQPDKLVILSTTDVKGKTSPCG</sequence>
<organism evidence="2 3">
    <name type="scientific">Eiseniibacteriota bacterium</name>
    <dbReference type="NCBI Taxonomy" id="2212470"/>
    <lineage>
        <taxon>Bacteria</taxon>
        <taxon>Candidatus Eiseniibacteriota</taxon>
    </lineage>
</organism>
<feature type="signal peptide" evidence="1">
    <location>
        <begin position="1"/>
        <end position="24"/>
    </location>
</feature>
<keyword evidence="1" id="KW-0732">Signal</keyword>
<feature type="chain" id="PRO_5032842185" evidence="1">
    <location>
        <begin position="25"/>
        <end position="54"/>
    </location>
</feature>
<dbReference type="EMBL" id="JABFRW010000014">
    <property type="protein sequence ID" value="NOT32810.1"/>
    <property type="molecule type" value="Genomic_DNA"/>
</dbReference>
<proteinExistence type="predicted"/>
<dbReference type="PROSITE" id="PS51257">
    <property type="entry name" value="PROKAR_LIPOPROTEIN"/>
    <property type="match status" value="1"/>
</dbReference>
<evidence type="ECO:0000313" key="2">
    <source>
        <dbReference type="EMBL" id="NOT32810.1"/>
    </source>
</evidence>
<name>A0A849SN01_UNCEI</name>
<accession>A0A849SN01</accession>
<dbReference type="Proteomes" id="UP000580839">
    <property type="component" value="Unassembled WGS sequence"/>
</dbReference>
<dbReference type="AlphaFoldDB" id="A0A849SN01"/>
<reference evidence="2 3" key="1">
    <citation type="submission" date="2020-04" db="EMBL/GenBank/DDBJ databases">
        <title>Metagenomic profiling of ammonia- and methane-oxidizing microorganisms in a Dutch drinking water treatment plant.</title>
        <authorList>
            <person name="Poghosyan L."/>
            <person name="Leucker S."/>
        </authorList>
    </citation>
    <scope>NUCLEOTIDE SEQUENCE [LARGE SCALE GENOMIC DNA]</scope>
    <source>
        <strain evidence="2">S-RSF-IL-03</strain>
    </source>
</reference>
<evidence type="ECO:0000256" key="1">
    <source>
        <dbReference type="SAM" id="SignalP"/>
    </source>
</evidence>
<gene>
    <name evidence="2" type="ORF">HOP12_01435</name>
</gene>